<dbReference type="Proteomes" id="UP001437256">
    <property type="component" value="Unassembled WGS sequence"/>
</dbReference>
<protein>
    <submittedName>
        <fullName evidence="2">Uncharacterized protein</fullName>
    </submittedName>
</protein>
<dbReference type="EMBL" id="JBBXMP010000148">
    <property type="protein sequence ID" value="KAL0061117.1"/>
    <property type="molecule type" value="Genomic_DNA"/>
</dbReference>
<reference evidence="2 3" key="1">
    <citation type="submission" date="2024-05" db="EMBL/GenBank/DDBJ databases">
        <title>A draft genome resource for the thread blight pathogen Marasmius tenuissimus strain MS-2.</title>
        <authorList>
            <person name="Yulfo-Soto G.E."/>
            <person name="Baruah I.K."/>
            <person name="Amoako-Attah I."/>
            <person name="Bukari Y."/>
            <person name="Meinhardt L.W."/>
            <person name="Bailey B.A."/>
            <person name="Cohen S.P."/>
        </authorList>
    </citation>
    <scope>NUCLEOTIDE SEQUENCE [LARGE SCALE GENOMIC DNA]</scope>
    <source>
        <strain evidence="2 3">MS-2</strain>
    </source>
</reference>
<comment type="caution">
    <text evidence="2">The sequence shown here is derived from an EMBL/GenBank/DDBJ whole genome shotgun (WGS) entry which is preliminary data.</text>
</comment>
<organism evidence="2 3">
    <name type="scientific">Marasmius tenuissimus</name>
    <dbReference type="NCBI Taxonomy" id="585030"/>
    <lineage>
        <taxon>Eukaryota</taxon>
        <taxon>Fungi</taxon>
        <taxon>Dikarya</taxon>
        <taxon>Basidiomycota</taxon>
        <taxon>Agaricomycotina</taxon>
        <taxon>Agaricomycetes</taxon>
        <taxon>Agaricomycetidae</taxon>
        <taxon>Agaricales</taxon>
        <taxon>Marasmiineae</taxon>
        <taxon>Marasmiaceae</taxon>
        <taxon>Marasmius</taxon>
    </lineage>
</organism>
<accession>A0ABR2ZIR6</accession>
<gene>
    <name evidence="2" type="ORF">AAF712_012111</name>
</gene>
<proteinExistence type="predicted"/>
<feature type="transmembrane region" description="Helical" evidence="1">
    <location>
        <begin position="255"/>
        <end position="280"/>
    </location>
</feature>
<keyword evidence="1" id="KW-0472">Membrane</keyword>
<keyword evidence="3" id="KW-1185">Reference proteome</keyword>
<keyword evidence="1" id="KW-0812">Transmembrane</keyword>
<feature type="transmembrane region" description="Helical" evidence="1">
    <location>
        <begin position="92"/>
        <end position="114"/>
    </location>
</feature>
<evidence type="ECO:0000256" key="1">
    <source>
        <dbReference type="SAM" id="Phobius"/>
    </source>
</evidence>
<keyword evidence="1" id="KW-1133">Transmembrane helix</keyword>
<evidence type="ECO:0000313" key="3">
    <source>
        <dbReference type="Proteomes" id="UP001437256"/>
    </source>
</evidence>
<sequence>MSSGSPDPLDLYIKGITPSLNLLIIGSVWSAALVPLFVLLLFWSTPSLRRQPIFYMNVFAVVLGIVLGIMNLKLYVGQILNPRAAFPIKTLLAYIGMIILLPIFMDCILAFRLYAVYPPRTISTRLFAIIFVPIVLFKIGRFTNIIVFLVKFSTGLTQNNNGSAVANFQRLWDTNPSTKIEWIFQVIDNCYTSGWFLWRLWGGYAMERSSGVVSSTGGMSRKIQTLFFWALSSFLFPTIFSIVQVAIVFNNHNFFLGAYIFVTNIYLEIICVMLATIWTVSANKSNESSAGGSTLKDISFRAASRETHVVSGTTASVDHELHDIRLAHEVRTGSYSADGKSNNGQYRYDP</sequence>
<feature type="transmembrane region" description="Helical" evidence="1">
    <location>
        <begin position="54"/>
        <end position="72"/>
    </location>
</feature>
<feature type="transmembrane region" description="Helical" evidence="1">
    <location>
        <begin position="126"/>
        <end position="150"/>
    </location>
</feature>
<feature type="transmembrane region" description="Helical" evidence="1">
    <location>
        <begin position="20"/>
        <end position="42"/>
    </location>
</feature>
<evidence type="ECO:0000313" key="2">
    <source>
        <dbReference type="EMBL" id="KAL0061117.1"/>
    </source>
</evidence>
<feature type="transmembrane region" description="Helical" evidence="1">
    <location>
        <begin position="226"/>
        <end position="249"/>
    </location>
</feature>
<name>A0ABR2ZIR6_9AGAR</name>